<reference evidence="1 2" key="1">
    <citation type="submission" date="2020-01" db="EMBL/GenBank/DDBJ databases">
        <title>Pseudarthrobacter psychrotolerans sp. nov., isolated from antarctic soil.</title>
        <authorList>
            <person name="Shin Y."/>
            <person name="Park W."/>
        </authorList>
    </citation>
    <scope>NUCLEOTIDE SEQUENCE [LARGE SCALE GENOMIC DNA]</scope>
    <source>
        <strain evidence="1 2">YJ56</strain>
    </source>
</reference>
<dbReference type="AlphaFoldDB" id="A0A6P1NK94"/>
<accession>A0A6P1NK94</accession>
<organism evidence="1 2">
    <name type="scientific">Pseudarthrobacter psychrotolerans</name>
    <dbReference type="NCBI Taxonomy" id="2697569"/>
    <lineage>
        <taxon>Bacteria</taxon>
        <taxon>Bacillati</taxon>
        <taxon>Actinomycetota</taxon>
        <taxon>Actinomycetes</taxon>
        <taxon>Micrococcales</taxon>
        <taxon>Micrococcaceae</taxon>
        <taxon>Pseudarthrobacter</taxon>
    </lineage>
</organism>
<dbReference type="Proteomes" id="UP000464186">
    <property type="component" value="Chromosome"/>
</dbReference>
<dbReference type="EMBL" id="CP047898">
    <property type="protein sequence ID" value="QHK19758.1"/>
    <property type="molecule type" value="Genomic_DNA"/>
</dbReference>
<gene>
    <name evidence="1" type="ORF">GU243_08480</name>
</gene>
<evidence type="ECO:0000313" key="2">
    <source>
        <dbReference type="Proteomes" id="UP000464186"/>
    </source>
</evidence>
<protein>
    <submittedName>
        <fullName evidence="1">Uncharacterized protein</fullName>
    </submittedName>
</protein>
<evidence type="ECO:0000313" key="1">
    <source>
        <dbReference type="EMBL" id="QHK19758.1"/>
    </source>
</evidence>
<keyword evidence="2" id="KW-1185">Reference proteome</keyword>
<proteinExistence type="predicted"/>
<sequence length="110" mass="12154">MGGSGKQPGTSIEVSYTCQECERFYAHDVLSGYIDPSILRQFPPEAPDNEHGPYLHCGEPMRTGATAGRSLTTTVPAGQSRRNYLEAYLHTQVLHCRCGFRMEIPHADSP</sequence>
<name>A0A6P1NK94_9MICC</name>
<dbReference type="KEGG" id="psey:GU243_08480"/>